<name>A7XWC7_9BROM</name>
<proteinExistence type="evidence at transcript level"/>
<feature type="non-terminal residue" evidence="1">
    <location>
        <position position="219"/>
    </location>
</feature>
<organism evidence="1">
    <name type="scientific">Prunus necrotic ringspot virus</name>
    <dbReference type="NCBI Taxonomy" id="37733"/>
    <lineage>
        <taxon>Viruses</taxon>
        <taxon>Riboviria</taxon>
        <taxon>Orthornavirae</taxon>
        <taxon>Kitrinoviricota</taxon>
        <taxon>Alsuviricetes</taxon>
        <taxon>Martellivirales</taxon>
        <taxon>Bromoviridae</taxon>
        <taxon>Ilarvirus</taxon>
        <taxon>Ilarvirus PNRSV</taxon>
    </lineage>
</organism>
<reference evidence="1" key="1">
    <citation type="submission" date="2007-08" db="EMBL/GenBank/DDBJ databases">
        <title>Prunus Necrotic ringspot virus movement protein gene isolated from peach flowers in Egypt.</title>
        <authorList>
            <person name="Abdel-Salam A.M."/>
            <person name="Abdelkader H.S."/>
            <person name="Megahed A."/>
        </authorList>
    </citation>
    <scope>NUCLEOTIDE SEQUENCE</scope>
</reference>
<sequence>MAGFSKNPSTTVFSVVECYMDEVRLTSEDLYTLLLSDEMSPSPIKGWHMLLSVNLLESSILKLACYPYKGFPSRGADKVKTNIYRPVVQSGFAYVLIMGATTSSLKTLKPQKFLIGSLSDVVTDFSTKRPIVIMDRWGGALAASAFLNRLDSIICQDFRPSASLGRIMAICDERISMRQIYKESENPILFAMPESKPLKYRIDKKVVLTMVQSRILLGL</sequence>
<protein>
    <submittedName>
        <fullName evidence="1">Movement protein</fullName>
    </submittedName>
</protein>
<accession>A7XWC7</accession>
<evidence type="ECO:0000313" key="1">
    <source>
        <dbReference type="EMBL" id="ABU88854.1"/>
    </source>
</evidence>
<gene>
    <name evidence="1" type="primary">MP</name>
</gene>
<dbReference type="EMBL" id="EU100388">
    <property type="protein sequence ID" value="ABU88854.1"/>
    <property type="molecule type" value="mRNA"/>
</dbReference>